<dbReference type="STRING" id="34475.A0A4Y9YNY2"/>
<evidence type="ECO:0008006" key="3">
    <source>
        <dbReference type="Google" id="ProtNLM"/>
    </source>
</evidence>
<evidence type="ECO:0000313" key="2">
    <source>
        <dbReference type="Proteomes" id="UP000298390"/>
    </source>
</evidence>
<gene>
    <name evidence="1" type="ORF">EVJ58_g3212</name>
</gene>
<name>A0A4Y9YNY2_9APHY</name>
<accession>A0A4Y9YNY2</accession>
<dbReference type="EMBL" id="SEKV01000128">
    <property type="protein sequence ID" value="TFY63498.1"/>
    <property type="molecule type" value="Genomic_DNA"/>
</dbReference>
<dbReference type="AlphaFoldDB" id="A0A4Y9YNY2"/>
<evidence type="ECO:0000313" key="1">
    <source>
        <dbReference type="EMBL" id="TFY63498.1"/>
    </source>
</evidence>
<protein>
    <recommendedName>
        <fullName evidence="3">Methyltransferase family protein</fullName>
    </recommendedName>
</protein>
<proteinExistence type="predicted"/>
<dbReference type="Proteomes" id="UP000298390">
    <property type="component" value="Unassembled WGS sequence"/>
</dbReference>
<comment type="caution">
    <text evidence="1">The sequence shown here is derived from an EMBL/GenBank/DDBJ whole genome shotgun (WGS) entry which is preliminary data.</text>
</comment>
<sequence length="328" mass="36001">MNLHDIYDHIASQLTSFELPFFNESNTFKDLLVLNREIRRLHGNSPDPAFTPQGQRSCPSAPLNNAAPLQLQQSLGRIQQLLDLNCDGAPSGFATSLLRINGGAHGVGINLCPDAPCIRTQLDPPLRARFQDPECGQDVCRMADGEAAIKNTPRVGFDVVLANAALALPEDVTSWTNRDVHLIYAQLLVTLQYVALGGSLVICLPTRPLSWVVDVIAILRQAFDGSKITAANLEPDDQARRPLAYVVCYRAASEGARNLLMSRLRDAIQALRRTTGAVAPNLSGATEPTIQVSQQQFVLELFKPVWRGQHDATMKQHLKAIQDRARKS</sequence>
<organism evidence="1 2">
    <name type="scientific">Rhodofomes roseus</name>
    <dbReference type="NCBI Taxonomy" id="34475"/>
    <lineage>
        <taxon>Eukaryota</taxon>
        <taxon>Fungi</taxon>
        <taxon>Dikarya</taxon>
        <taxon>Basidiomycota</taxon>
        <taxon>Agaricomycotina</taxon>
        <taxon>Agaricomycetes</taxon>
        <taxon>Polyporales</taxon>
        <taxon>Rhodofomes</taxon>
    </lineage>
</organism>
<reference evidence="1 2" key="1">
    <citation type="submission" date="2019-01" db="EMBL/GenBank/DDBJ databases">
        <title>Genome sequencing of the rare red list fungi Fomitopsis rosea.</title>
        <authorList>
            <person name="Buettner E."/>
            <person name="Kellner H."/>
        </authorList>
    </citation>
    <scope>NUCLEOTIDE SEQUENCE [LARGE SCALE GENOMIC DNA]</scope>
    <source>
        <strain evidence="1 2">DSM 105464</strain>
    </source>
</reference>